<evidence type="ECO:0000313" key="3">
    <source>
        <dbReference type="Proteomes" id="UP000295247"/>
    </source>
</evidence>
<organism evidence="2 3">
    <name type="scientific">Marichromatium gracile</name>
    <name type="common">Chromatium gracile</name>
    <dbReference type="NCBI Taxonomy" id="1048"/>
    <lineage>
        <taxon>Bacteria</taxon>
        <taxon>Pseudomonadati</taxon>
        <taxon>Pseudomonadota</taxon>
        <taxon>Gammaproteobacteria</taxon>
        <taxon>Chromatiales</taxon>
        <taxon>Chromatiaceae</taxon>
        <taxon>Marichromatium</taxon>
    </lineage>
</organism>
<comment type="caution">
    <text evidence="2">The sequence shown here is derived from an EMBL/GenBank/DDBJ whole genome shotgun (WGS) entry which is preliminary data.</text>
</comment>
<protein>
    <submittedName>
        <fullName evidence="2">Uncharacterized protein DUF2721</fullName>
    </submittedName>
</protein>
<dbReference type="RefSeq" id="WP_132229059.1">
    <property type="nucleotide sequence ID" value="NZ_JAKEDQ010000004.1"/>
</dbReference>
<keyword evidence="1" id="KW-0472">Membrane</keyword>
<proteinExistence type="predicted"/>
<dbReference type="InterPro" id="IPR021279">
    <property type="entry name" value="DUF2721"/>
</dbReference>
<name>A0A4R4AD70_MARGR</name>
<feature type="transmembrane region" description="Helical" evidence="1">
    <location>
        <begin position="75"/>
        <end position="103"/>
    </location>
</feature>
<dbReference type="Pfam" id="PF11026">
    <property type="entry name" value="DUF2721"/>
    <property type="match status" value="1"/>
</dbReference>
<evidence type="ECO:0000256" key="1">
    <source>
        <dbReference type="SAM" id="Phobius"/>
    </source>
</evidence>
<feature type="transmembrane region" description="Helical" evidence="1">
    <location>
        <begin position="12"/>
        <end position="34"/>
    </location>
</feature>
<keyword evidence="1" id="KW-1133">Transmembrane helix</keyword>
<dbReference type="AlphaFoldDB" id="A0A4R4AD70"/>
<dbReference type="EMBL" id="SMDC01000003">
    <property type="protein sequence ID" value="TCW36997.1"/>
    <property type="molecule type" value="Genomic_DNA"/>
</dbReference>
<reference evidence="2 3" key="1">
    <citation type="submission" date="2019-03" db="EMBL/GenBank/DDBJ databases">
        <title>Genomic Encyclopedia of Type Strains, Phase IV (KMG-IV): sequencing the most valuable type-strain genomes for metagenomic binning, comparative biology and taxonomic classification.</title>
        <authorList>
            <person name="Goeker M."/>
        </authorList>
    </citation>
    <scope>NUCLEOTIDE SEQUENCE [LARGE SCALE GENOMIC DNA]</scope>
    <source>
        <strain evidence="2 3">DSM 203</strain>
    </source>
</reference>
<sequence>MLETSSITTVAHVIELAVAPVFLLSGIGAMLAVMTNRLSRIVDRARRVEARLGGDGADEPAIRAELRVLVRRARLISLSIGLCTSTALLISGVIVSLFLSAFLRFDAALLVSLLFIAAMLAFIVALLCFLREVLLATAGLRFGRPG</sequence>
<dbReference type="Proteomes" id="UP000295247">
    <property type="component" value="Unassembled WGS sequence"/>
</dbReference>
<gene>
    <name evidence="2" type="ORF">EDC29_103194</name>
</gene>
<evidence type="ECO:0000313" key="2">
    <source>
        <dbReference type="EMBL" id="TCW36997.1"/>
    </source>
</evidence>
<feature type="transmembrane region" description="Helical" evidence="1">
    <location>
        <begin position="109"/>
        <end position="130"/>
    </location>
</feature>
<keyword evidence="1" id="KW-0812">Transmembrane</keyword>
<accession>A0A4R4AD70</accession>